<protein>
    <submittedName>
        <fullName evidence="1">Uncharacterized protein</fullName>
    </submittedName>
</protein>
<comment type="caution">
    <text evidence="1">The sequence shown here is derived from an EMBL/GenBank/DDBJ whole genome shotgun (WGS) entry which is preliminary data.</text>
</comment>
<organism evidence="1 2">
    <name type="scientific">Ceratopteris richardii</name>
    <name type="common">Triangle waterfern</name>
    <dbReference type="NCBI Taxonomy" id="49495"/>
    <lineage>
        <taxon>Eukaryota</taxon>
        <taxon>Viridiplantae</taxon>
        <taxon>Streptophyta</taxon>
        <taxon>Embryophyta</taxon>
        <taxon>Tracheophyta</taxon>
        <taxon>Polypodiopsida</taxon>
        <taxon>Polypodiidae</taxon>
        <taxon>Polypodiales</taxon>
        <taxon>Pteridineae</taxon>
        <taxon>Pteridaceae</taxon>
        <taxon>Parkerioideae</taxon>
        <taxon>Ceratopteris</taxon>
    </lineage>
</organism>
<reference evidence="1" key="1">
    <citation type="submission" date="2021-08" db="EMBL/GenBank/DDBJ databases">
        <title>WGS assembly of Ceratopteris richardii.</title>
        <authorList>
            <person name="Marchant D.B."/>
            <person name="Chen G."/>
            <person name="Jenkins J."/>
            <person name="Shu S."/>
            <person name="Leebens-Mack J."/>
            <person name="Grimwood J."/>
            <person name="Schmutz J."/>
            <person name="Soltis P."/>
            <person name="Soltis D."/>
            <person name="Chen Z.-H."/>
        </authorList>
    </citation>
    <scope>NUCLEOTIDE SEQUENCE</scope>
    <source>
        <strain evidence="1">Whitten #5841</strain>
        <tissue evidence="1">Leaf</tissue>
    </source>
</reference>
<keyword evidence="2" id="KW-1185">Reference proteome</keyword>
<dbReference type="AlphaFoldDB" id="A0A8T2RPK8"/>
<evidence type="ECO:0000313" key="1">
    <source>
        <dbReference type="EMBL" id="KAH7298429.1"/>
    </source>
</evidence>
<dbReference type="EMBL" id="CM035430">
    <property type="protein sequence ID" value="KAH7298429.1"/>
    <property type="molecule type" value="Genomic_DNA"/>
</dbReference>
<gene>
    <name evidence="1" type="ORF">KP509_25G042700</name>
</gene>
<evidence type="ECO:0000313" key="2">
    <source>
        <dbReference type="Proteomes" id="UP000825935"/>
    </source>
</evidence>
<sequence length="38" mass="4070">MNFISVQEKGGGNILMGLLTTHCGKEGKHVYRCTMSGA</sequence>
<proteinExistence type="predicted"/>
<dbReference type="Proteomes" id="UP000825935">
    <property type="component" value="Chromosome 25"/>
</dbReference>
<name>A0A8T2RPK8_CERRI</name>
<accession>A0A8T2RPK8</accession>